<gene>
    <name evidence="3" type="ORF">JOE61_001872</name>
</gene>
<evidence type="ECO:0000259" key="2">
    <source>
        <dbReference type="SMART" id="SM00065"/>
    </source>
</evidence>
<organism evidence="3 4">
    <name type="scientific">Nocardioides salarius</name>
    <dbReference type="NCBI Taxonomy" id="374513"/>
    <lineage>
        <taxon>Bacteria</taxon>
        <taxon>Bacillati</taxon>
        <taxon>Actinomycetota</taxon>
        <taxon>Actinomycetes</taxon>
        <taxon>Propionibacteriales</taxon>
        <taxon>Nocardioidaceae</taxon>
        <taxon>Nocardioides</taxon>
    </lineage>
</organism>
<dbReference type="Gene3D" id="1.10.10.2840">
    <property type="entry name" value="PucR C-terminal helix-turn-helix domain"/>
    <property type="match status" value="1"/>
</dbReference>
<dbReference type="Gene3D" id="3.30.450.40">
    <property type="match status" value="1"/>
</dbReference>
<evidence type="ECO:0000313" key="3">
    <source>
        <dbReference type="EMBL" id="MBM7508058.1"/>
    </source>
</evidence>
<sequence length="599" mass="63496">MAVDSPRDPGGSARQRELTSLYATARSLTALGDLDDVLRSIVRHAHDLIGTDFTYLSLVGADGGLAIRASEGTISAAFRAARIPPGTGLGGRVLQTRAAHHVSRYAHASDLEHDPGFDDLVGQEGLIALLGVPLLVRGEAIGVLFAADRSEREFRTDEIALLSAFADHAAVALDNARLYDESRTSLERLRSAYRTIEDQVAEMERAQSAHEALTGVVVTGGGPEDVARRLVTQLGGAVTVLDRDGVEVARADDGSVEPDAGSAAPALALLRREATSTGRCASGSQAGGGSHSVAPIRAGERLLGTVAWTRAEPPGPVDDRTLELAAHVLALLILNEDAVADAEERLSGELLTELMTSGPTPSTTHRARARSRGVDLDALDVLVIAEAADLRRSDVARRLHTIARDQSGLAGEHAGHPTLLLPSDGSDDVPSMLHQRLRRDLGQPVTVVAESVGPGGWARAFTRASRSLVVAAALGRGDTALRVADLALYGILVDPDRSAELDEFVTAAIGPLVTYDARRSTELVCTLAAYFEHGENLSRTARALHVHPNTLVKRLDRAAAVLDEDWRSGDDLQLRMAVRLHLLRQSLGRSAPAGDDRPS</sequence>
<dbReference type="InterPro" id="IPR051448">
    <property type="entry name" value="CdaR-like_regulators"/>
</dbReference>
<evidence type="ECO:0000313" key="4">
    <source>
        <dbReference type="Proteomes" id="UP000732378"/>
    </source>
</evidence>
<dbReference type="Pfam" id="PF01590">
    <property type="entry name" value="GAF"/>
    <property type="match status" value="1"/>
</dbReference>
<dbReference type="InterPro" id="IPR003018">
    <property type="entry name" value="GAF"/>
</dbReference>
<dbReference type="Proteomes" id="UP000732378">
    <property type="component" value="Unassembled WGS sequence"/>
</dbReference>
<keyword evidence="1" id="KW-0175">Coiled coil</keyword>
<dbReference type="SUPFAM" id="SSF55781">
    <property type="entry name" value="GAF domain-like"/>
    <property type="match status" value="1"/>
</dbReference>
<dbReference type="EMBL" id="JAFBBZ010000001">
    <property type="protein sequence ID" value="MBM7508058.1"/>
    <property type="molecule type" value="Genomic_DNA"/>
</dbReference>
<dbReference type="PANTHER" id="PTHR33744:SF1">
    <property type="entry name" value="DNA-BINDING TRANSCRIPTIONAL ACTIVATOR ADER"/>
    <property type="match status" value="1"/>
</dbReference>
<dbReference type="PANTHER" id="PTHR33744">
    <property type="entry name" value="CARBOHYDRATE DIACID REGULATOR"/>
    <property type="match status" value="1"/>
</dbReference>
<comment type="caution">
    <text evidence="3">The sequence shown here is derived from an EMBL/GenBank/DDBJ whole genome shotgun (WGS) entry which is preliminary data.</text>
</comment>
<accession>A0ABS2MA37</accession>
<proteinExistence type="predicted"/>
<dbReference type="InterPro" id="IPR042070">
    <property type="entry name" value="PucR_C-HTH_sf"/>
</dbReference>
<dbReference type="SMART" id="SM00065">
    <property type="entry name" value="GAF"/>
    <property type="match status" value="1"/>
</dbReference>
<reference evidence="3 4" key="1">
    <citation type="submission" date="2021-01" db="EMBL/GenBank/DDBJ databases">
        <title>Sequencing the genomes of 1000 actinobacteria strains.</title>
        <authorList>
            <person name="Klenk H.-P."/>
        </authorList>
    </citation>
    <scope>NUCLEOTIDE SEQUENCE [LARGE SCALE GENOMIC DNA]</scope>
    <source>
        <strain evidence="3 4">DSM 18239</strain>
    </source>
</reference>
<name>A0ABS2MA37_9ACTN</name>
<feature type="coiled-coil region" evidence="1">
    <location>
        <begin position="179"/>
        <end position="206"/>
    </location>
</feature>
<feature type="domain" description="GAF" evidence="2">
    <location>
        <begin position="33"/>
        <end position="183"/>
    </location>
</feature>
<dbReference type="RefSeq" id="WP_193669834.1">
    <property type="nucleotide sequence ID" value="NZ_JACDTV010000010.1"/>
</dbReference>
<protein>
    <submittedName>
        <fullName evidence="3">GAF domain-containing protein</fullName>
    </submittedName>
</protein>
<dbReference type="Pfam" id="PF13556">
    <property type="entry name" value="HTH_30"/>
    <property type="match status" value="1"/>
</dbReference>
<evidence type="ECO:0000256" key="1">
    <source>
        <dbReference type="SAM" id="Coils"/>
    </source>
</evidence>
<keyword evidence="4" id="KW-1185">Reference proteome</keyword>
<dbReference type="InterPro" id="IPR025736">
    <property type="entry name" value="PucR_C-HTH_dom"/>
</dbReference>
<dbReference type="InterPro" id="IPR029016">
    <property type="entry name" value="GAF-like_dom_sf"/>
</dbReference>